<accession>A0A1V8TR34</accession>
<gene>
    <name evidence="2" type="ORF">B0A48_01968</name>
</gene>
<dbReference type="OrthoDB" id="5401193at2759"/>
<dbReference type="EMBL" id="NAJO01000003">
    <property type="protein sequence ID" value="OQO13738.1"/>
    <property type="molecule type" value="Genomic_DNA"/>
</dbReference>
<dbReference type="InParanoid" id="A0A1V8TR34"/>
<feature type="region of interest" description="Disordered" evidence="1">
    <location>
        <begin position="1"/>
        <end position="372"/>
    </location>
</feature>
<protein>
    <submittedName>
        <fullName evidence="2">Uncharacterized protein</fullName>
    </submittedName>
</protein>
<dbReference type="STRING" id="1507870.A0A1V8TR34"/>
<reference evidence="3" key="1">
    <citation type="submission" date="2017-03" db="EMBL/GenBank/DDBJ databases">
        <title>Genomes of endolithic fungi from Antarctica.</title>
        <authorList>
            <person name="Coleine C."/>
            <person name="Masonjones S."/>
            <person name="Stajich J.E."/>
        </authorList>
    </citation>
    <scope>NUCLEOTIDE SEQUENCE [LARGE SCALE GENOMIC DNA]</scope>
    <source>
        <strain evidence="3">CCFEE 5527</strain>
    </source>
</reference>
<organism evidence="2 3">
    <name type="scientific">Cryoendolithus antarcticus</name>
    <dbReference type="NCBI Taxonomy" id="1507870"/>
    <lineage>
        <taxon>Eukaryota</taxon>
        <taxon>Fungi</taxon>
        <taxon>Dikarya</taxon>
        <taxon>Ascomycota</taxon>
        <taxon>Pezizomycotina</taxon>
        <taxon>Dothideomycetes</taxon>
        <taxon>Dothideomycetidae</taxon>
        <taxon>Cladosporiales</taxon>
        <taxon>Cladosporiaceae</taxon>
        <taxon>Cryoendolithus</taxon>
    </lineage>
</organism>
<comment type="caution">
    <text evidence="2">The sequence shown here is derived from an EMBL/GenBank/DDBJ whole genome shotgun (WGS) entry which is preliminary data.</text>
</comment>
<evidence type="ECO:0000313" key="3">
    <source>
        <dbReference type="Proteomes" id="UP000192596"/>
    </source>
</evidence>
<evidence type="ECO:0000313" key="2">
    <source>
        <dbReference type="EMBL" id="OQO13738.1"/>
    </source>
</evidence>
<proteinExistence type="predicted"/>
<feature type="compositionally biased region" description="Polar residues" evidence="1">
    <location>
        <begin position="29"/>
        <end position="44"/>
    </location>
</feature>
<feature type="compositionally biased region" description="Low complexity" evidence="1">
    <location>
        <begin position="331"/>
        <end position="341"/>
    </location>
</feature>
<dbReference type="AlphaFoldDB" id="A0A1V8TR34"/>
<name>A0A1V8TR34_9PEZI</name>
<keyword evidence="3" id="KW-1185">Reference proteome</keyword>
<feature type="compositionally biased region" description="Basic and acidic residues" evidence="1">
    <location>
        <begin position="166"/>
        <end position="182"/>
    </location>
</feature>
<dbReference type="Proteomes" id="UP000192596">
    <property type="component" value="Unassembled WGS sequence"/>
</dbReference>
<feature type="compositionally biased region" description="Polar residues" evidence="1">
    <location>
        <begin position="238"/>
        <end position="252"/>
    </location>
</feature>
<evidence type="ECO:0000256" key="1">
    <source>
        <dbReference type="SAM" id="MobiDB-lite"/>
    </source>
</evidence>
<feature type="compositionally biased region" description="Basic and acidic residues" evidence="1">
    <location>
        <begin position="147"/>
        <end position="157"/>
    </location>
</feature>
<sequence length="403" mass="42599">MSFYDPDSSWSNPPRQQSWDQPPPPSRSGAESSLSQHSDSNAFASQFEEIDRATDNLLKSGKWLPGHMQHSMQPGRRESIPSPGRNSGFGQDPRMGGGSPSRQHSGSGDESGRPGSAGLQGYYAGQRFPPRQSEAEQMLQAKRRMAAQREKELRNYHQEQQYNRSEFAKVVKSDAAERDTDSKAGAAGPKADRAMSPNTMNEQDRRDLIARQHRALYGESSTLYNADGSAARPASGDVRNQSPSQFDPSTDDSAVKMPPRERAESAASPANAAVPGQQFAHINELAQARTSTSSPGASPPLPQGQKGAASSVAPIGTRPAQTPAAGLNKRSTTPLTPSSLSYGFSSTESAAPKDERSASAVANPPVLAADKNAIGGLGGGWGGDRGAWGKTGNAMGAQASVWG</sequence>
<feature type="compositionally biased region" description="Polar residues" evidence="1">
    <location>
        <begin position="8"/>
        <end position="20"/>
    </location>
</feature>